<proteinExistence type="inferred from homology"/>
<evidence type="ECO:0000313" key="8">
    <source>
        <dbReference type="EMBL" id="NNH23322.1"/>
    </source>
</evidence>
<dbReference type="SUPFAM" id="SSF53474">
    <property type="entry name" value="alpha/beta-Hydrolases"/>
    <property type="match status" value="1"/>
</dbReference>
<keyword evidence="3 8" id="KW-0378">Hydrolase</keyword>
<evidence type="ECO:0000256" key="1">
    <source>
        <dbReference type="ARBA" id="ARBA00010088"/>
    </source>
</evidence>
<evidence type="ECO:0000259" key="6">
    <source>
        <dbReference type="Pfam" id="PF00561"/>
    </source>
</evidence>
<feature type="chain" id="PRO_5039565777" evidence="5">
    <location>
        <begin position="22"/>
        <end position="527"/>
    </location>
</feature>
<reference evidence="8 9" key="1">
    <citation type="submission" date="2020-05" db="EMBL/GenBank/DDBJ databases">
        <title>MicrobeNet Type strains.</title>
        <authorList>
            <person name="Nicholson A.C."/>
        </authorList>
    </citation>
    <scope>NUCLEOTIDE SEQUENCE [LARGE SCALE GENOMIC DNA]</scope>
    <source>
        <strain evidence="8 9">JCM 14547</strain>
    </source>
</reference>
<feature type="domain" description="AB hydrolase-1" evidence="6">
    <location>
        <begin position="108"/>
        <end position="284"/>
    </location>
</feature>
<name>A0A849BR70_9ACTN</name>
<comment type="caution">
    <text evidence="8">The sequence shown here is derived from an EMBL/GenBank/DDBJ whole genome shotgun (WGS) entry which is preliminary data.</text>
</comment>
<dbReference type="InterPro" id="IPR000073">
    <property type="entry name" value="AB_hydrolase_1"/>
</dbReference>
<feature type="compositionally biased region" description="Low complexity" evidence="4">
    <location>
        <begin position="26"/>
        <end position="46"/>
    </location>
</feature>
<feature type="region of interest" description="Disordered" evidence="4">
    <location>
        <begin position="25"/>
        <end position="46"/>
    </location>
</feature>
<evidence type="ECO:0000256" key="3">
    <source>
        <dbReference type="ARBA" id="ARBA00022801"/>
    </source>
</evidence>
<dbReference type="Pfam" id="PF00561">
    <property type="entry name" value="Abhydrolase_1"/>
    <property type="match status" value="1"/>
</dbReference>
<dbReference type="PANTHER" id="PTHR43248:SF29">
    <property type="entry name" value="TRIPEPTIDYL AMINOPEPTIDASE"/>
    <property type="match status" value="1"/>
</dbReference>
<protein>
    <submittedName>
        <fullName evidence="8">Alpha/beta fold hydrolase</fullName>
    </submittedName>
</protein>
<dbReference type="GO" id="GO:0016787">
    <property type="term" value="F:hydrolase activity"/>
    <property type="evidence" value="ECO:0007669"/>
    <property type="project" value="UniProtKB-KW"/>
</dbReference>
<dbReference type="PANTHER" id="PTHR43248">
    <property type="entry name" value="2-SUCCINYL-6-HYDROXY-2,4-CYCLOHEXADIENE-1-CARBOXYLATE SYNTHASE"/>
    <property type="match status" value="1"/>
</dbReference>
<dbReference type="RefSeq" id="WP_171203140.1">
    <property type="nucleotide sequence ID" value="NZ_BAAANP010000047.1"/>
</dbReference>
<dbReference type="InterPro" id="IPR013595">
    <property type="entry name" value="Pept_S33_TAP-like_C"/>
</dbReference>
<dbReference type="Pfam" id="PF08386">
    <property type="entry name" value="Abhydrolase_4"/>
    <property type="match status" value="1"/>
</dbReference>
<accession>A0A849BR70</accession>
<feature type="domain" description="Peptidase S33 tripeptidyl aminopeptidase-like C-terminal" evidence="7">
    <location>
        <begin position="434"/>
        <end position="525"/>
    </location>
</feature>
<dbReference type="Gene3D" id="3.40.50.1820">
    <property type="entry name" value="alpha/beta hydrolase"/>
    <property type="match status" value="1"/>
</dbReference>
<comment type="similarity">
    <text evidence="1">Belongs to the peptidase S33 family.</text>
</comment>
<dbReference type="InterPro" id="IPR051601">
    <property type="entry name" value="Serine_prot/Carboxylest_S33"/>
</dbReference>
<sequence length="527" mass="53851">MRAGRAAAAPLLLAGVLVACSATPQPEGGPATTLPAPGPVTATAGEPAADPALARYYEQQPAWVPCGEARECTTVEVPVDWDEPAGEALELAVSRVPAGDPGERIGSLLVNPGGPGASGVDWVGSDAAAVASEAVRERYDVVGFDPRGVGRSDPVDCLDDARLDAYLAQDVSTATPADEEAALERARTFAAGCEADAGPLLGEIGTPSVARDLDVLRAVLGDERLTYLGKSYGTLIGAEYARAFPERVGRLVLDGALDPASTADDVALGQARGLEQSLRAFATACVGGDVDDCPLGGGQEGEEGVQAALDEVADLLGRAGDEPLPTGDPQRPLTQPLAATGVVAALYDEGYWPTLAGALRLALDGDGSGLLALADAYAGRLPDGSYSSNLLEAFTAVTCLDYPAPPEDQQSQDRLREQLEEAAPTLSGLLVGEDVTCDVWPVPPVRTPSPVEAPGAAPVLVVGTTGDPATPYAWAESLADQLDAGRLLTYDGEGHTAYLRSSECVDGAVDGYLLDGVLPGEGATCTG</sequence>
<feature type="signal peptide" evidence="5">
    <location>
        <begin position="1"/>
        <end position="21"/>
    </location>
</feature>
<evidence type="ECO:0000256" key="4">
    <source>
        <dbReference type="SAM" id="MobiDB-lite"/>
    </source>
</evidence>
<dbReference type="EMBL" id="JABEMA010000124">
    <property type="protein sequence ID" value="NNH23322.1"/>
    <property type="molecule type" value="Genomic_DNA"/>
</dbReference>
<evidence type="ECO:0000256" key="2">
    <source>
        <dbReference type="ARBA" id="ARBA00022729"/>
    </source>
</evidence>
<evidence type="ECO:0000256" key="5">
    <source>
        <dbReference type="SAM" id="SignalP"/>
    </source>
</evidence>
<evidence type="ECO:0000259" key="7">
    <source>
        <dbReference type="Pfam" id="PF08386"/>
    </source>
</evidence>
<dbReference type="Proteomes" id="UP000555552">
    <property type="component" value="Unassembled WGS sequence"/>
</dbReference>
<keyword evidence="9" id="KW-1185">Reference proteome</keyword>
<organism evidence="8 9">
    <name type="scientific">Pseudokineococcus marinus</name>
    <dbReference type="NCBI Taxonomy" id="351215"/>
    <lineage>
        <taxon>Bacteria</taxon>
        <taxon>Bacillati</taxon>
        <taxon>Actinomycetota</taxon>
        <taxon>Actinomycetes</taxon>
        <taxon>Kineosporiales</taxon>
        <taxon>Kineosporiaceae</taxon>
        <taxon>Pseudokineococcus</taxon>
    </lineage>
</organism>
<dbReference type="AlphaFoldDB" id="A0A849BR70"/>
<dbReference type="InterPro" id="IPR029058">
    <property type="entry name" value="AB_hydrolase_fold"/>
</dbReference>
<keyword evidence="2 5" id="KW-0732">Signal</keyword>
<gene>
    <name evidence="8" type="ORF">HLB09_09500</name>
</gene>
<evidence type="ECO:0000313" key="9">
    <source>
        <dbReference type="Proteomes" id="UP000555552"/>
    </source>
</evidence>
<dbReference type="PROSITE" id="PS51257">
    <property type="entry name" value="PROKAR_LIPOPROTEIN"/>
    <property type="match status" value="1"/>
</dbReference>